<dbReference type="InterPro" id="IPR003838">
    <property type="entry name" value="ABC3_permease_C"/>
</dbReference>
<gene>
    <name evidence="14" type="ORF">ACFO3L_05140</name>
</gene>
<keyword evidence="7 11" id="KW-0812">Transmembrane</keyword>
<dbReference type="Proteomes" id="UP001596026">
    <property type="component" value="Unassembled WGS sequence"/>
</dbReference>
<dbReference type="RefSeq" id="WP_379964516.1">
    <property type="nucleotide sequence ID" value="NZ_JBHSGT010000035.1"/>
</dbReference>
<evidence type="ECO:0000256" key="2">
    <source>
        <dbReference type="ARBA" id="ARBA00008697"/>
    </source>
</evidence>
<evidence type="ECO:0000256" key="6">
    <source>
        <dbReference type="ARBA" id="ARBA00022475"/>
    </source>
</evidence>
<dbReference type="PANTHER" id="PTHR43738">
    <property type="entry name" value="ABC TRANSPORTER, MEMBRANE PROTEIN"/>
    <property type="match status" value="1"/>
</dbReference>
<feature type="domain" description="MacB-like periplasmic core" evidence="13">
    <location>
        <begin position="18"/>
        <end position="202"/>
    </location>
</feature>
<feature type="domain" description="ABC3 transporter permease C-terminal" evidence="12">
    <location>
        <begin position="241"/>
        <end position="352"/>
    </location>
</feature>
<comment type="subcellular location">
    <subcellularLocation>
        <location evidence="1">Cell membrane</location>
        <topology evidence="1">Multi-pass membrane protein</topology>
    </subcellularLocation>
</comment>
<dbReference type="Pfam" id="PF02687">
    <property type="entry name" value="FtsX"/>
    <property type="match status" value="1"/>
</dbReference>
<protein>
    <recommendedName>
        <fullName evidence="4">Putative hemin transport system permease protein HrtB</fullName>
    </recommendedName>
</protein>
<dbReference type="PANTHER" id="PTHR43738:SF1">
    <property type="entry name" value="HEMIN TRANSPORT SYSTEM PERMEASE PROTEIN HRTB-RELATED"/>
    <property type="match status" value="1"/>
</dbReference>
<dbReference type="Pfam" id="PF12704">
    <property type="entry name" value="MacB_PCD"/>
    <property type="match status" value="1"/>
</dbReference>
<evidence type="ECO:0000313" key="15">
    <source>
        <dbReference type="Proteomes" id="UP001596026"/>
    </source>
</evidence>
<keyword evidence="8 11" id="KW-1133">Transmembrane helix</keyword>
<feature type="transmembrane region" description="Helical" evidence="11">
    <location>
        <begin position="325"/>
        <end position="344"/>
    </location>
</feature>
<evidence type="ECO:0000259" key="13">
    <source>
        <dbReference type="Pfam" id="PF12704"/>
    </source>
</evidence>
<dbReference type="InterPro" id="IPR025857">
    <property type="entry name" value="MacB_PCD"/>
</dbReference>
<evidence type="ECO:0000256" key="11">
    <source>
        <dbReference type="SAM" id="Phobius"/>
    </source>
</evidence>
<name>A0ABV9M543_9ENTE</name>
<comment type="similarity">
    <text evidence="2">Belongs to the ABC-4 integral membrane protein family. HrtB subfamily.</text>
</comment>
<evidence type="ECO:0000313" key="14">
    <source>
        <dbReference type="EMBL" id="MFC4710015.1"/>
    </source>
</evidence>
<evidence type="ECO:0000256" key="5">
    <source>
        <dbReference type="ARBA" id="ARBA00022448"/>
    </source>
</evidence>
<feature type="transmembrane region" description="Helical" evidence="11">
    <location>
        <begin position="242"/>
        <end position="261"/>
    </location>
</feature>
<feature type="transmembrane region" description="Helical" evidence="11">
    <location>
        <begin position="281"/>
        <end position="305"/>
    </location>
</feature>
<evidence type="ECO:0000259" key="12">
    <source>
        <dbReference type="Pfam" id="PF02687"/>
    </source>
</evidence>
<evidence type="ECO:0000256" key="3">
    <source>
        <dbReference type="ARBA" id="ARBA00011131"/>
    </source>
</evidence>
<evidence type="ECO:0000256" key="10">
    <source>
        <dbReference type="ARBA" id="ARBA00024973"/>
    </source>
</evidence>
<evidence type="ECO:0000256" key="8">
    <source>
        <dbReference type="ARBA" id="ARBA00022989"/>
    </source>
</evidence>
<keyword evidence="9 11" id="KW-0472">Membrane</keyword>
<dbReference type="InterPro" id="IPR051125">
    <property type="entry name" value="ABC-4/HrtB_transporter"/>
</dbReference>
<comment type="subunit">
    <text evidence="3">The complex is composed of two ATP-binding proteins (HrtA), two transmembrane proteins (HrtB) and a solute-binding protein.</text>
</comment>
<sequence>MFLALKEMRYSKLRYSLIIGIMFLIAYVVFILSGLATGLNWEFKQVIVDWDAQTVVLSEDANDMFAASQLTRGDIERVEAKNKASIGLYSSVVIGDGEKINTSIFGTEEDAFLLPKVIEGRSFTAEDEIIISKNLAEEGFEVGDQIKIGRSEEKMTIVGIFPETFYTVTPVVYTSLDTWTKLKYNTQPFASDDEKPINIVVAKEANATLDNTSGTELSQLTTVDFIENLPGFSAQNLTLNSMIYFLFVIATAIVGIFMYVITLQKTAIFGVMKAQGIRTSFIAKSIIGQSFIVGLIGVFLAFAAAYGTSLILPSAMPFAFDLMQWFLYSGILIVVAVLGGLFSIRTVTKVDPISAIGG</sequence>
<keyword evidence="6" id="KW-1003">Cell membrane</keyword>
<evidence type="ECO:0000256" key="1">
    <source>
        <dbReference type="ARBA" id="ARBA00004651"/>
    </source>
</evidence>
<evidence type="ECO:0000256" key="9">
    <source>
        <dbReference type="ARBA" id="ARBA00023136"/>
    </source>
</evidence>
<feature type="transmembrane region" description="Helical" evidence="11">
    <location>
        <begin position="15"/>
        <end position="36"/>
    </location>
</feature>
<comment type="caution">
    <text evidence="14">The sequence shown here is derived from an EMBL/GenBank/DDBJ whole genome shotgun (WGS) entry which is preliminary data.</text>
</comment>
<reference evidence="15" key="1">
    <citation type="journal article" date="2019" name="Int. J. Syst. Evol. Microbiol.">
        <title>The Global Catalogue of Microorganisms (GCM) 10K type strain sequencing project: providing services to taxonomists for standard genome sequencing and annotation.</title>
        <authorList>
            <consortium name="The Broad Institute Genomics Platform"/>
            <consortium name="The Broad Institute Genome Sequencing Center for Infectious Disease"/>
            <person name="Wu L."/>
            <person name="Ma J."/>
        </authorList>
    </citation>
    <scope>NUCLEOTIDE SEQUENCE [LARGE SCALE GENOMIC DNA]</scope>
    <source>
        <strain evidence="15">CGMCC 1.19061</strain>
    </source>
</reference>
<organism evidence="14 15">
    <name type="scientific">Enterococcus eurekensis</name>
    <dbReference type="NCBI Taxonomy" id="1159753"/>
    <lineage>
        <taxon>Bacteria</taxon>
        <taxon>Bacillati</taxon>
        <taxon>Bacillota</taxon>
        <taxon>Bacilli</taxon>
        <taxon>Lactobacillales</taxon>
        <taxon>Enterococcaceae</taxon>
        <taxon>Enterococcus</taxon>
    </lineage>
</organism>
<accession>A0ABV9M543</accession>
<comment type="function">
    <text evidence="10">Part of the ABC transporter complex hrt involved in hemin import. Responsible for the translocation of the substrate across the membrane.</text>
</comment>
<dbReference type="EMBL" id="JBHSGT010000035">
    <property type="protein sequence ID" value="MFC4710015.1"/>
    <property type="molecule type" value="Genomic_DNA"/>
</dbReference>
<keyword evidence="15" id="KW-1185">Reference proteome</keyword>
<keyword evidence="5" id="KW-0813">Transport</keyword>
<evidence type="ECO:0000256" key="4">
    <source>
        <dbReference type="ARBA" id="ARBA00016962"/>
    </source>
</evidence>
<evidence type="ECO:0000256" key="7">
    <source>
        <dbReference type="ARBA" id="ARBA00022692"/>
    </source>
</evidence>
<proteinExistence type="inferred from homology"/>